<evidence type="ECO:0000313" key="5">
    <source>
        <dbReference type="Proteomes" id="UP000199069"/>
    </source>
</evidence>
<dbReference type="Gene3D" id="3.10.260.10">
    <property type="entry name" value="Transcription regulator HTH, APSES-type DNA-binding domain"/>
    <property type="match status" value="1"/>
</dbReference>
<dbReference type="PANTHER" id="PTHR38044">
    <property type="entry name" value="BOUQUET FORMATION PROTEIN 4"/>
    <property type="match status" value="1"/>
</dbReference>
<dbReference type="PANTHER" id="PTHR38044:SF1">
    <property type="entry name" value="BOUQUET FORMATION PROTEIN 4"/>
    <property type="match status" value="1"/>
</dbReference>
<evidence type="ECO:0000259" key="3">
    <source>
        <dbReference type="PROSITE" id="PS51299"/>
    </source>
</evidence>
<feature type="compositionally biased region" description="Low complexity" evidence="1">
    <location>
        <begin position="624"/>
        <end position="639"/>
    </location>
</feature>
<feature type="domain" description="HTH APSES-type" evidence="3">
    <location>
        <begin position="129"/>
        <end position="249"/>
    </location>
</feature>
<feature type="region of interest" description="Disordered" evidence="1">
    <location>
        <begin position="520"/>
        <end position="660"/>
    </location>
</feature>
<dbReference type="InterPro" id="IPR036887">
    <property type="entry name" value="HTH_APSES_sf"/>
</dbReference>
<organism evidence="4 5">
    <name type="scientific">Rhodotorula toruloides</name>
    <name type="common">Yeast</name>
    <name type="synonym">Rhodosporidium toruloides</name>
    <dbReference type="NCBI Taxonomy" id="5286"/>
    <lineage>
        <taxon>Eukaryota</taxon>
        <taxon>Fungi</taxon>
        <taxon>Dikarya</taxon>
        <taxon>Basidiomycota</taxon>
        <taxon>Pucciniomycotina</taxon>
        <taxon>Microbotryomycetes</taxon>
        <taxon>Sporidiobolales</taxon>
        <taxon>Sporidiobolaceae</taxon>
        <taxon>Rhodotorula</taxon>
    </lineage>
</organism>
<dbReference type="InterPro" id="IPR003163">
    <property type="entry name" value="Tscrpt_reg_HTH_APSES-type"/>
</dbReference>
<evidence type="ECO:0000313" key="4">
    <source>
        <dbReference type="EMBL" id="CTR04669.1"/>
    </source>
</evidence>
<feature type="compositionally biased region" description="Low complexity" evidence="1">
    <location>
        <begin position="1008"/>
        <end position="1024"/>
    </location>
</feature>
<reference evidence="4 5" key="1">
    <citation type="submission" date="2015-07" db="EMBL/GenBank/DDBJ databases">
        <authorList>
            <person name="Cajimat M.N.B."/>
            <person name="Milazzo M.L."/>
            <person name="Fulhorst C.F."/>
        </authorList>
    </citation>
    <scope>NUCLEOTIDE SEQUENCE [LARGE SCALE GENOMIC DNA]</scope>
    <source>
        <strain evidence="4">Single colony</strain>
    </source>
</reference>
<gene>
    <name evidence="4" type="primary">FGENESH: predicted gene_1.530</name>
    <name evidence="4" type="ORF">BN2166_0005300</name>
</gene>
<feature type="compositionally biased region" description="Polar residues" evidence="1">
    <location>
        <begin position="596"/>
        <end position="612"/>
    </location>
</feature>
<feature type="compositionally biased region" description="Basic and acidic residues" evidence="1">
    <location>
        <begin position="484"/>
        <end position="493"/>
    </location>
</feature>
<evidence type="ECO:0000259" key="2">
    <source>
        <dbReference type="PROSITE" id="PS50181"/>
    </source>
</evidence>
<feature type="region of interest" description="Disordered" evidence="1">
    <location>
        <begin position="482"/>
        <end position="508"/>
    </location>
</feature>
<dbReference type="PROSITE" id="PS50181">
    <property type="entry name" value="FBOX"/>
    <property type="match status" value="1"/>
</dbReference>
<name>A0A0K3C4U4_RHOTO</name>
<feature type="region of interest" description="Disordered" evidence="1">
    <location>
        <begin position="242"/>
        <end position="318"/>
    </location>
</feature>
<dbReference type="InterPro" id="IPR037548">
    <property type="entry name" value="Bqt4"/>
</dbReference>
<feature type="region of interest" description="Disordered" evidence="1">
    <location>
        <begin position="696"/>
        <end position="759"/>
    </location>
</feature>
<sequence>MPSTRRASKSPAPPVRRSSRQSTPTRDIASPPPSTRTTRSSAVGLPASASTPSLSALVPPHDDTTPTSPGRGMRKSASTRALSPRVAAKVSRPPLPMHAANTLFPKEKEGKGGKAAKMHKVKTQTLHLGEEGGTIMIARVKCPVPKNVPGHLIKRFDTNAVSASSLFRAAFPTATEEEEKLEMRWIAVGSRGQYGDTVKAGMEHNESKKLSGTWIPAAHAHALATEYGIARYAVDLIDYVEESEPSNQPDTPEGSFDDSPAARSPRAKRARVSSPLAGKSGSSGAQALSGATGPGVSILQTLSTDGETGEITETTEVKVDVPVGDDVPQFDASAEHQLKEAQKLVKDLAKNHVLADLADGTHIPEPHASTSSKKRAHEVDEDDEPLPEHGTLADALGTVDNRSFFAKLFRRNPKKRRTPVQGGRETRALPAPRASASADVPQVVIREEDNLEEGRRWVAGLGLAVAHPPNMPLFFSSASKRRKSEANLRKPKPDLAAPPIPPSLPMPERLSVFGSLETALMGSGTGGAERGLDRSRPGSGKRSASEQRSEAGLSRPGREDDTAAKQAVHLTALEGRLQPGQPSKEPYGSMPITPPRRNSSLVQPSRTHTNGSLLPAIPPAHSQTTDTLTLTPPALTDSPPTFPPSEPETPPKGISQALASPTPAFSPSYAPALFLSYKPSFASNGIVGVPPSSSFYGAPSSPPTSPPTSPPRTAIPPRRDSLLRPKASAEGQAPNGATRRRERTVDGSIGIGEAGRPERDEAAQGFANGMVRQAGAGEASAKGIPPQPSSPQPSLPPGAAPPSPPTALSASPRPAYNALAAFYGTTSPSLSTLSSSSEDVTANASTRFFTRQFSSDGSLTTPSLSAEEGESTESKPRQLTPEQEKASAPEYSQKLEALQDAFEQTPPPVAVPTASPEPAVVEHDSTTPTPTPTLASFPVKTAPSPPAPADTPARRSRRSSLFESATPKIPSNMPSQSDSLPKKLLKKPPGKNRDSVRPLQTQLLPKMSPTSPSSPVSPEAAPVSQLVVSRPPRRTSLLPSPVIPPTSPPQPFTHSRSPPTSPRTPAYQRSSFPPEASPKRVVRSEADGIRLAALKAARQREEQEQVSTSQQGSEDQASATPLTDADGRILQPRFEYAFAIYPPTILKSLVGHIRYADLLSLRNVSKTMRRAVDVEGRELVLERFLGSQGYRSLASSPAAHKYRPDAAAGMLNLDVRDLIAFRAGLQLGQDDYSRLARAYTVDPARFSTASLRLARATTRAWNRVALRLRAQSMLPPSSLNPPAFPVSAASSPAYKPGRAAFLRVWVPTRDGGSWMTDNELVECEREVYRSGVWTQLKKGDVVANVGVVLPFGNVSKLVFDGKFLRDLSFAYDAVGHLPNWLNMLSFSPAYFHNVIVSSTPNPVIHLSLAPYTSAVRETMTLCKDKVSLSSPQGQYLVSRYVYRGMLRLVAGQIIGDAAGAGGLGPGGIEVVHEDWAGQVVVETEGTTEHATMLLARVASIEPTPWRVIREKSRPGRIWLRCALSDTLSMNKELIILTHRPVLENETA</sequence>
<feature type="compositionally biased region" description="Pro residues" evidence="1">
    <location>
        <begin position="700"/>
        <end position="714"/>
    </location>
</feature>
<protein>
    <submittedName>
        <fullName evidence="4">BY PROTMAP: gi|342320734|gb|EGU12673.1| Proteophosphoglycan ppg4 [Rhodotorula glutinis ATCC 204091]</fullName>
    </submittedName>
</protein>
<dbReference type="SUPFAM" id="SSF54616">
    <property type="entry name" value="DNA-binding domain of Mlu1-box binding protein MBP1"/>
    <property type="match status" value="1"/>
</dbReference>
<feature type="compositionally biased region" description="Pro residues" evidence="1">
    <location>
        <begin position="496"/>
        <end position="505"/>
    </location>
</feature>
<feature type="compositionally biased region" description="Polar residues" evidence="1">
    <location>
        <begin position="1105"/>
        <end position="1121"/>
    </location>
</feature>
<dbReference type="GO" id="GO:1990862">
    <property type="term" value="C:nuclear membrane complex Bqt3-Bqt4"/>
    <property type="evidence" value="ECO:0007669"/>
    <property type="project" value="InterPro"/>
</dbReference>
<dbReference type="OMA" id="HEHEREY"/>
<feature type="compositionally biased region" description="Pro residues" evidence="1">
    <location>
        <begin position="785"/>
        <end position="805"/>
    </location>
</feature>
<feature type="compositionally biased region" description="Low complexity" evidence="1">
    <location>
        <begin position="272"/>
        <end position="291"/>
    </location>
</feature>
<feature type="region of interest" description="Disordered" evidence="1">
    <location>
        <begin position="775"/>
        <end position="812"/>
    </location>
</feature>
<dbReference type="EMBL" id="CWKI01000001">
    <property type="protein sequence ID" value="CTR04669.1"/>
    <property type="molecule type" value="Genomic_DNA"/>
</dbReference>
<feature type="region of interest" description="Disordered" evidence="1">
    <location>
        <begin position="411"/>
        <end position="436"/>
    </location>
</feature>
<dbReference type="Proteomes" id="UP000199069">
    <property type="component" value="Unassembled WGS sequence"/>
</dbReference>
<feature type="compositionally biased region" description="Pro residues" evidence="1">
    <location>
        <begin position="640"/>
        <end position="650"/>
    </location>
</feature>
<feature type="compositionally biased region" description="Low complexity" evidence="1">
    <location>
        <begin position="309"/>
        <end position="318"/>
    </location>
</feature>
<evidence type="ECO:0000256" key="1">
    <source>
        <dbReference type="SAM" id="MobiDB-lite"/>
    </source>
</evidence>
<feature type="compositionally biased region" description="Low complexity" evidence="1">
    <location>
        <begin position="35"/>
        <end position="59"/>
    </location>
</feature>
<dbReference type="GO" id="GO:0003677">
    <property type="term" value="F:DNA binding"/>
    <property type="evidence" value="ECO:0007669"/>
    <property type="project" value="InterPro"/>
</dbReference>
<keyword evidence="5" id="KW-1185">Reference proteome</keyword>
<feature type="compositionally biased region" description="Basic and acidic residues" evidence="1">
    <location>
        <begin position="872"/>
        <end position="887"/>
    </location>
</feature>
<dbReference type="PROSITE" id="PS51299">
    <property type="entry name" value="HTH_APSES"/>
    <property type="match status" value="1"/>
</dbReference>
<feature type="compositionally biased region" description="Pro residues" evidence="1">
    <location>
        <begin position="1041"/>
        <end position="1051"/>
    </location>
</feature>
<feature type="domain" description="F-box" evidence="2">
    <location>
        <begin position="1135"/>
        <end position="1184"/>
    </location>
</feature>
<feature type="region of interest" description="Disordered" evidence="1">
    <location>
        <begin position="1"/>
        <end position="91"/>
    </location>
</feature>
<dbReference type="GO" id="GO:0044820">
    <property type="term" value="P:mitotic telomere tethering at nuclear periphery"/>
    <property type="evidence" value="ECO:0007669"/>
    <property type="project" value="TreeGrafter"/>
</dbReference>
<feature type="region of interest" description="Disordered" evidence="1">
    <location>
        <begin position="848"/>
        <end position="1125"/>
    </location>
</feature>
<dbReference type="GO" id="GO:0070197">
    <property type="term" value="P:meiotic attachment of telomere to nuclear envelope"/>
    <property type="evidence" value="ECO:0007669"/>
    <property type="project" value="InterPro"/>
</dbReference>
<feature type="compositionally biased region" description="Polar residues" evidence="1">
    <location>
        <begin position="848"/>
        <end position="864"/>
    </location>
</feature>
<feature type="region of interest" description="Disordered" evidence="1">
    <location>
        <begin position="357"/>
        <end position="391"/>
    </location>
</feature>
<dbReference type="InterPro" id="IPR001810">
    <property type="entry name" value="F-box_dom"/>
</dbReference>
<accession>A0A0K3C4U4</accession>
<proteinExistence type="predicted"/>
<dbReference type="STRING" id="5286.A0A0K3C4U4"/>